<protein>
    <submittedName>
        <fullName evidence="3">Uncharacterized protein</fullName>
    </submittedName>
</protein>
<reference evidence="3 4" key="1">
    <citation type="journal article" date="2015" name="Genome Announc.">
        <title>Genome Sequence of Borrelia chilensis VA1, a South American Member of the Lyme Borreliosis Group.</title>
        <authorList>
            <person name="Huang W."/>
            <person name="Ojaimi C."/>
            <person name="Fallon J.T."/>
            <person name="Travisany D."/>
            <person name="Maass A."/>
            <person name="Ivanova L."/>
            <person name="Tomova A."/>
            <person name="Gonzalez-Acuna D."/>
            <person name="Godfrey H.P."/>
            <person name="Cabello F.C."/>
        </authorList>
    </citation>
    <scope>NUCLEOTIDE SEQUENCE [LARGE SCALE GENOMIC DNA]</scope>
    <source>
        <strain evidence="3 4">VA1</strain>
    </source>
</reference>
<gene>
    <name evidence="3" type="ORF">OY14_01310</name>
</gene>
<dbReference type="STRING" id="1245910.OY14_01310"/>
<evidence type="ECO:0000256" key="2">
    <source>
        <dbReference type="SAM" id="Phobius"/>
    </source>
</evidence>
<evidence type="ECO:0000313" key="3">
    <source>
        <dbReference type="EMBL" id="AJA90094.1"/>
    </source>
</evidence>
<dbReference type="AlphaFoldDB" id="A0A0A7UV78"/>
<dbReference type="HOGENOM" id="CLU_1544667_0_0_12"/>
<accession>A0A0A7UV78</accession>
<keyword evidence="4" id="KW-1185">Reference proteome</keyword>
<keyword evidence="2" id="KW-1133">Transmembrane helix</keyword>
<proteinExistence type="predicted"/>
<dbReference type="Proteomes" id="UP000030940">
    <property type="component" value="Chromosome"/>
</dbReference>
<keyword evidence="2" id="KW-0812">Transmembrane</keyword>
<keyword evidence="2" id="KW-0472">Membrane</keyword>
<keyword evidence="1" id="KW-0175">Coiled coil</keyword>
<organism evidence="3 4">
    <name type="scientific">Borreliella chilensis</name>
    <dbReference type="NCBI Taxonomy" id="1245910"/>
    <lineage>
        <taxon>Bacteria</taxon>
        <taxon>Pseudomonadati</taxon>
        <taxon>Spirochaetota</taxon>
        <taxon>Spirochaetia</taxon>
        <taxon>Spirochaetales</taxon>
        <taxon>Borreliaceae</taxon>
        <taxon>Borreliella</taxon>
    </lineage>
</organism>
<sequence>MFIVFYLILIIFIFIYFHVYINLKIKSNSILRKFKSEVDKTIIEINQATDRNINIIEIKIESLNRIIKEVDERIEILDQRLLGFNNSSMPVNSSSNFGSKSDGIYKSNLDYSIPTIEKNIIKESYNVRNQVILLHEQGVSFEAIAKKFKLDLGEVELIVSIHRGGIHEKMDRY</sequence>
<feature type="coiled-coil region" evidence="1">
    <location>
        <begin position="31"/>
        <end position="80"/>
    </location>
</feature>
<evidence type="ECO:0000256" key="1">
    <source>
        <dbReference type="SAM" id="Coils"/>
    </source>
</evidence>
<name>A0A0A7UV78_9SPIR</name>
<dbReference type="KEGG" id="bchi:OY14_01310"/>
<dbReference type="EMBL" id="CP009910">
    <property type="protein sequence ID" value="AJA90094.1"/>
    <property type="molecule type" value="Genomic_DNA"/>
</dbReference>
<evidence type="ECO:0000313" key="4">
    <source>
        <dbReference type="Proteomes" id="UP000030940"/>
    </source>
</evidence>
<feature type="transmembrane region" description="Helical" evidence="2">
    <location>
        <begin position="6"/>
        <end position="23"/>
    </location>
</feature>